<dbReference type="EMBL" id="CP151515">
    <property type="protein sequence ID" value="WZN66322.1"/>
    <property type="molecule type" value="Genomic_DNA"/>
</dbReference>
<feature type="region of interest" description="Disordered" evidence="1">
    <location>
        <begin position="320"/>
        <end position="366"/>
    </location>
</feature>
<dbReference type="PANTHER" id="PTHR47219">
    <property type="entry name" value="RAB GTPASE-ACTIVATING PROTEIN 1-LIKE"/>
    <property type="match status" value="1"/>
</dbReference>
<feature type="compositionally biased region" description="Basic residues" evidence="1">
    <location>
        <begin position="402"/>
        <end position="419"/>
    </location>
</feature>
<feature type="compositionally biased region" description="Basic and acidic residues" evidence="1">
    <location>
        <begin position="321"/>
        <end position="338"/>
    </location>
</feature>
<reference evidence="3 4" key="1">
    <citation type="submission" date="2024-03" db="EMBL/GenBank/DDBJ databases">
        <title>Complete genome sequence of the green alga Chloropicon roscoffensis RCC1871.</title>
        <authorList>
            <person name="Lemieux C."/>
            <person name="Pombert J.-F."/>
            <person name="Otis C."/>
            <person name="Turmel M."/>
        </authorList>
    </citation>
    <scope>NUCLEOTIDE SEQUENCE [LARGE SCALE GENOMIC DNA]</scope>
    <source>
        <strain evidence="3 4">RCC1871</strain>
    </source>
</reference>
<evidence type="ECO:0000313" key="4">
    <source>
        <dbReference type="Proteomes" id="UP001472866"/>
    </source>
</evidence>
<sequence>MVARDELGFEIVAAGGGTGKRYERLMESCRECDASWRAFRDKKCRGERCLIRTRALVSQVTKHGLDESDRARCWYTWSGAPIERKKSKRTYEQLCELPSSDLPGGPKDAKQVDLDLPRTFPDHPEFSMDEEAEGRERLRRILLAASHHTGYAYLQGMNFLAGFLLLVLESEQEAFWVFACLLRSLHKYFGRPNLVGLKEDLNAVSRAVSEREELRKHLRDQGVEDFSLCLPKWLLCGFVLVLETPLLLRAWDAFWVQRGDRGKYLRKVAAFLLLSNEEELLRAEGLGEVYAVLSRGCGRNVSDASEFLLGVESTRVEAALAEEKGEEGRSREGNEEGRKRKVAGGHEGAGEARSAKEAKPELVPMTPVSRALQDWIQSGTPLMGLRTTKAPRARAGEDGKGTARRRRNLSLSLSRRKRGTPASGRRTPMADMDHNSIEMKAIVRRLEL</sequence>
<gene>
    <name evidence="3" type="ORF">HKI87_15g78870</name>
</gene>
<dbReference type="SUPFAM" id="SSF47923">
    <property type="entry name" value="Ypt/Rab-GAP domain of gyp1p"/>
    <property type="match status" value="2"/>
</dbReference>
<evidence type="ECO:0000259" key="2">
    <source>
        <dbReference type="PROSITE" id="PS50086"/>
    </source>
</evidence>
<dbReference type="Gene3D" id="1.10.472.80">
    <property type="entry name" value="Ypt/Rab-GAP domain of gyp1p, domain 3"/>
    <property type="match status" value="1"/>
</dbReference>
<dbReference type="Pfam" id="PF00566">
    <property type="entry name" value="RabGAP-TBC"/>
    <property type="match status" value="1"/>
</dbReference>
<protein>
    <submittedName>
        <fullName evidence="3">Rab-GTPase-TBC domain-containing protein</fullName>
    </submittedName>
</protein>
<dbReference type="InterPro" id="IPR035969">
    <property type="entry name" value="Rab-GAP_TBC_sf"/>
</dbReference>
<dbReference type="Proteomes" id="UP001472866">
    <property type="component" value="Chromosome 15"/>
</dbReference>
<dbReference type="GO" id="GO:0005096">
    <property type="term" value="F:GTPase activator activity"/>
    <property type="evidence" value="ECO:0007669"/>
    <property type="project" value="TreeGrafter"/>
</dbReference>
<dbReference type="Gene3D" id="1.10.8.270">
    <property type="entry name" value="putative rabgap domain of human tbc1 domain family member 14 like domains"/>
    <property type="match status" value="1"/>
</dbReference>
<feature type="domain" description="Rab-GAP TBC" evidence="2">
    <location>
        <begin position="64"/>
        <end position="258"/>
    </location>
</feature>
<dbReference type="InterPro" id="IPR050302">
    <property type="entry name" value="Rab_GAP_TBC_domain"/>
</dbReference>
<proteinExistence type="predicted"/>
<evidence type="ECO:0000256" key="1">
    <source>
        <dbReference type="SAM" id="MobiDB-lite"/>
    </source>
</evidence>
<dbReference type="InterPro" id="IPR000195">
    <property type="entry name" value="Rab-GAP-TBC_dom"/>
</dbReference>
<accession>A0AAX4PIT7</accession>
<feature type="region of interest" description="Disordered" evidence="1">
    <location>
        <begin position="379"/>
        <end position="430"/>
    </location>
</feature>
<keyword evidence="4" id="KW-1185">Reference proteome</keyword>
<evidence type="ECO:0000313" key="3">
    <source>
        <dbReference type="EMBL" id="WZN66322.1"/>
    </source>
</evidence>
<feature type="compositionally biased region" description="Basic and acidic residues" evidence="1">
    <location>
        <begin position="348"/>
        <end position="360"/>
    </location>
</feature>
<organism evidence="3 4">
    <name type="scientific">Chloropicon roscoffensis</name>
    <dbReference type="NCBI Taxonomy" id="1461544"/>
    <lineage>
        <taxon>Eukaryota</taxon>
        <taxon>Viridiplantae</taxon>
        <taxon>Chlorophyta</taxon>
        <taxon>Chloropicophyceae</taxon>
        <taxon>Chloropicales</taxon>
        <taxon>Chloropicaceae</taxon>
        <taxon>Chloropicon</taxon>
    </lineage>
</organism>
<dbReference type="PROSITE" id="PS50086">
    <property type="entry name" value="TBC_RABGAP"/>
    <property type="match status" value="1"/>
</dbReference>
<dbReference type="GO" id="GO:0031267">
    <property type="term" value="F:small GTPase binding"/>
    <property type="evidence" value="ECO:0007669"/>
    <property type="project" value="TreeGrafter"/>
</dbReference>
<name>A0AAX4PIT7_9CHLO</name>
<dbReference type="AlphaFoldDB" id="A0AAX4PIT7"/>
<dbReference type="SMART" id="SM00164">
    <property type="entry name" value="TBC"/>
    <property type="match status" value="1"/>
</dbReference>
<dbReference type="PANTHER" id="PTHR47219:SF20">
    <property type="entry name" value="TBC1 DOMAIN FAMILY MEMBER 2B"/>
    <property type="match status" value="1"/>
</dbReference>